<gene>
    <name evidence="1" type="ORF">NC653_022191</name>
</gene>
<organism evidence="1 2">
    <name type="scientific">Populus alba x Populus x berolinensis</name>
    <dbReference type="NCBI Taxonomy" id="444605"/>
    <lineage>
        <taxon>Eukaryota</taxon>
        <taxon>Viridiplantae</taxon>
        <taxon>Streptophyta</taxon>
        <taxon>Embryophyta</taxon>
        <taxon>Tracheophyta</taxon>
        <taxon>Spermatophyta</taxon>
        <taxon>Magnoliopsida</taxon>
        <taxon>eudicotyledons</taxon>
        <taxon>Gunneridae</taxon>
        <taxon>Pentapetalae</taxon>
        <taxon>rosids</taxon>
        <taxon>fabids</taxon>
        <taxon>Malpighiales</taxon>
        <taxon>Salicaceae</taxon>
        <taxon>Saliceae</taxon>
        <taxon>Populus</taxon>
    </lineage>
</organism>
<evidence type="ECO:0000313" key="2">
    <source>
        <dbReference type="Proteomes" id="UP001164929"/>
    </source>
</evidence>
<comment type="caution">
    <text evidence="1">The sequence shown here is derived from an EMBL/GenBank/DDBJ whole genome shotgun (WGS) entry which is preliminary data.</text>
</comment>
<proteinExistence type="predicted"/>
<evidence type="ECO:0000313" key="1">
    <source>
        <dbReference type="EMBL" id="KAJ6989545.1"/>
    </source>
</evidence>
<protein>
    <recommendedName>
        <fullName evidence="3">Reverse transcriptase</fullName>
    </recommendedName>
</protein>
<dbReference type="EMBL" id="JAQIZT010000008">
    <property type="protein sequence ID" value="KAJ6989545.1"/>
    <property type="molecule type" value="Genomic_DNA"/>
</dbReference>
<reference evidence="1" key="1">
    <citation type="journal article" date="2023" name="Mol. Ecol. Resour.">
        <title>Chromosome-level genome assembly of a triploid poplar Populus alba 'Berolinensis'.</title>
        <authorList>
            <person name="Chen S."/>
            <person name="Yu Y."/>
            <person name="Wang X."/>
            <person name="Wang S."/>
            <person name="Zhang T."/>
            <person name="Zhou Y."/>
            <person name="He R."/>
            <person name="Meng N."/>
            <person name="Wang Y."/>
            <person name="Liu W."/>
            <person name="Liu Z."/>
            <person name="Liu J."/>
            <person name="Guo Q."/>
            <person name="Huang H."/>
            <person name="Sederoff R.R."/>
            <person name="Wang G."/>
            <person name="Qu G."/>
            <person name="Chen S."/>
        </authorList>
    </citation>
    <scope>NUCLEOTIDE SEQUENCE</scope>
    <source>
        <strain evidence="1">SC-2020</strain>
    </source>
</reference>
<keyword evidence="2" id="KW-1185">Reference proteome</keyword>
<evidence type="ECO:0008006" key="3">
    <source>
        <dbReference type="Google" id="ProtNLM"/>
    </source>
</evidence>
<accession>A0AAD6QFP9</accession>
<dbReference type="AlphaFoldDB" id="A0AAD6QFP9"/>
<dbReference type="PANTHER" id="PTHR33116:SF84">
    <property type="entry name" value="RNA-DIRECTED DNA POLYMERASE"/>
    <property type="match status" value="1"/>
</dbReference>
<sequence>MEIVSTSWDSRITGNPIYQLTTKLCILKSALRKLHQQHTSHIASRVNQAKAAWNEAQFHLDSNPTSTAAKTSERTHASLYMQLCKDEESMLKQRSRINWLQLGDRNTKFFHNSLLHRQVRNRIHGLQDPTGTTITDQQDMGKLASNYYEHLLSAPQIPLPGPVNYMYPNTISEASRSAINLPITDEDIKAALFSIPDNKSPGPDGYNAYFFKHCWSIIGPNFLAAVRYFFTNNCLPRCVNATRIALVPKVENPSCMNFDTKNRICNQLGFQQGTLPVRYLGVPLISTRLKHADCISLLERLTARIKLWTSSSLTYAGRLQLIKWIRILYGQSGSLQSFYEINPSGMFMYLLLHLGLGGKYCKVGNGVGDCSPTALEMAHLHPFGMIIGYRMDKDSLISSLFVL</sequence>
<dbReference type="Proteomes" id="UP001164929">
    <property type="component" value="Chromosome 8"/>
</dbReference>
<dbReference type="PANTHER" id="PTHR33116">
    <property type="entry name" value="REVERSE TRANSCRIPTASE ZINC-BINDING DOMAIN-CONTAINING PROTEIN-RELATED-RELATED"/>
    <property type="match status" value="1"/>
</dbReference>
<name>A0AAD6QFP9_9ROSI</name>